<sequence>MVNDRGTIKWTSMMMAEHIEILKEINDQQDWKEKPIISDFQKEKMNLALQLALKDDLTIELEYFKNHVYHKIKGKLLGVGVLNQFVTIDDQTLPLDSLTGAWID</sequence>
<organism evidence="1 2">
    <name type="scientific">Virgibacillus massiliensis</name>
    <dbReference type="NCBI Taxonomy" id="1462526"/>
    <lineage>
        <taxon>Bacteria</taxon>
        <taxon>Bacillati</taxon>
        <taxon>Bacillota</taxon>
        <taxon>Bacilli</taxon>
        <taxon>Bacillales</taxon>
        <taxon>Bacillaceae</taxon>
        <taxon>Virgibacillus</taxon>
    </lineage>
</organism>
<dbReference type="PANTHER" id="PTHR40051">
    <property type="entry name" value="IG HYPOTHETICAL 15966"/>
    <property type="match status" value="1"/>
</dbReference>
<protein>
    <submittedName>
        <fullName evidence="1">YolD-like protein</fullName>
    </submittedName>
</protein>
<accession>A0A024QBW0</accession>
<comment type="caution">
    <text evidence="1">The sequence shown here is derived from an EMBL/GenBank/DDBJ whole genome shotgun (WGS) entry which is preliminary data.</text>
</comment>
<evidence type="ECO:0000313" key="2">
    <source>
        <dbReference type="Proteomes" id="UP000028875"/>
    </source>
</evidence>
<dbReference type="RefSeq" id="WP_038244132.1">
    <property type="nucleotide sequence ID" value="NZ_BNER01000004.1"/>
</dbReference>
<proteinExistence type="predicted"/>
<reference evidence="1 2" key="1">
    <citation type="submission" date="2014-03" db="EMBL/GenBank/DDBJ databases">
        <authorList>
            <person name="Urmite Genomes U."/>
        </authorList>
    </citation>
    <scope>NUCLEOTIDE SEQUENCE [LARGE SCALE GENOMIC DNA]</scope>
    <source>
        <strain evidence="1 2">Vm-5</strain>
    </source>
</reference>
<dbReference type="eggNOG" id="ENOG50334P5">
    <property type="taxonomic scope" value="Bacteria"/>
</dbReference>
<dbReference type="PANTHER" id="PTHR40051:SF1">
    <property type="entry name" value="YOLD-LIKE FAMILY PROTEIN"/>
    <property type="match status" value="1"/>
</dbReference>
<reference evidence="2" key="2">
    <citation type="submission" date="2014-05" db="EMBL/GenBank/DDBJ databases">
        <title>Draft genome sequence of Virgibacillus massiliensis Vm-5.</title>
        <authorList>
            <person name="Khelaifia S."/>
            <person name="Croce O."/>
            <person name="Lagier J.C."/>
            <person name="Raoult D."/>
        </authorList>
    </citation>
    <scope>NUCLEOTIDE SEQUENCE [LARGE SCALE GENOMIC DNA]</scope>
    <source>
        <strain evidence="2">Vm-5</strain>
    </source>
</reference>
<dbReference type="Proteomes" id="UP000028875">
    <property type="component" value="Unassembled WGS sequence"/>
</dbReference>
<dbReference type="OrthoDB" id="1644322at2"/>
<dbReference type="InterPro" id="IPR014962">
    <property type="entry name" value="YolD"/>
</dbReference>
<dbReference type="AlphaFoldDB" id="A0A024QBW0"/>
<dbReference type="STRING" id="1462526.BN990_02321"/>
<dbReference type="Pfam" id="PF08863">
    <property type="entry name" value="YolD"/>
    <property type="match status" value="1"/>
</dbReference>
<gene>
    <name evidence="1" type="ORF">BN990_02321</name>
</gene>
<keyword evidence="2" id="KW-1185">Reference proteome</keyword>
<evidence type="ECO:0000313" key="1">
    <source>
        <dbReference type="EMBL" id="CDQ40003.1"/>
    </source>
</evidence>
<name>A0A024QBW0_9BACI</name>
<dbReference type="EMBL" id="CCDP010000001">
    <property type="protein sequence ID" value="CDQ40003.1"/>
    <property type="molecule type" value="Genomic_DNA"/>
</dbReference>